<dbReference type="GO" id="GO:0003724">
    <property type="term" value="F:RNA helicase activity"/>
    <property type="evidence" value="ECO:0007669"/>
    <property type="project" value="UniProtKB-EC"/>
</dbReference>
<dbReference type="OMA" id="RICQMVQ"/>
<dbReference type="SMART" id="SM00487">
    <property type="entry name" value="DEXDc"/>
    <property type="match status" value="1"/>
</dbReference>
<keyword evidence="3 7" id="KW-0378">Hydrolase</keyword>
<dbReference type="InterPro" id="IPR011545">
    <property type="entry name" value="DEAD/DEAH_box_helicase_dom"/>
</dbReference>
<dbReference type="OrthoDB" id="7848262at2759"/>
<protein>
    <recommendedName>
        <fullName evidence="1">RNA helicase</fullName>
        <ecNumber evidence="1">3.6.4.13</ecNumber>
    </recommendedName>
</protein>
<evidence type="ECO:0000256" key="4">
    <source>
        <dbReference type="ARBA" id="ARBA00022806"/>
    </source>
</evidence>
<keyword evidence="5 7" id="KW-0067">ATP-binding</keyword>
<dbReference type="Pfam" id="PF00271">
    <property type="entry name" value="Helicase_C"/>
    <property type="match status" value="1"/>
</dbReference>
<keyword evidence="4 7" id="KW-0347">Helicase</keyword>
<dbReference type="AlphaFoldDB" id="A0A0R3PV51"/>
<feature type="short sequence motif" description="Q motif" evidence="6">
    <location>
        <begin position="23"/>
        <end position="51"/>
    </location>
</feature>
<proteinExistence type="inferred from homology"/>
<evidence type="ECO:0000256" key="5">
    <source>
        <dbReference type="ARBA" id="ARBA00022840"/>
    </source>
</evidence>
<dbReference type="SUPFAM" id="SSF52540">
    <property type="entry name" value="P-loop containing nucleoside triphosphate hydrolases"/>
    <property type="match status" value="1"/>
</dbReference>
<dbReference type="SMART" id="SM00490">
    <property type="entry name" value="HELICc"/>
    <property type="match status" value="1"/>
</dbReference>
<dbReference type="InterPro" id="IPR050079">
    <property type="entry name" value="DEAD_box_RNA_helicase"/>
</dbReference>
<dbReference type="STRING" id="334426.A0A0R3PV51"/>
<evidence type="ECO:0000259" key="10">
    <source>
        <dbReference type="PROSITE" id="PS51195"/>
    </source>
</evidence>
<dbReference type="PROSITE" id="PS51194">
    <property type="entry name" value="HELICASE_CTER"/>
    <property type="match status" value="1"/>
</dbReference>
<dbReference type="PANTHER" id="PTHR47959">
    <property type="entry name" value="ATP-DEPENDENT RNA HELICASE RHLE-RELATED"/>
    <property type="match status" value="1"/>
</dbReference>
<keyword evidence="12" id="KW-1185">Reference proteome</keyword>
<gene>
    <name evidence="11" type="ORF">ACOC_LOCUS9867</name>
</gene>
<comment type="similarity">
    <text evidence="7">Belongs to the DEAD box helicase family.</text>
</comment>
<accession>A0A0R3PV51</accession>
<dbReference type="PROSITE" id="PS51192">
    <property type="entry name" value="HELICASE_ATP_BIND_1"/>
    <property type="match status" value="1"/>
</dbReference>
<dbReference type="GO" id="GO:0016787">
    <property type="term" value="F:hydrolase activity"/>
    <property type="evidence" value="ECO:0007669"/>
    <property type="project" value="UniProtKB-KW"/>
</dbReference>
<reference evidence="13" key="1">
    <citation type="submission" date="2017-02" db="UniProtKB">
        <authorList>
            <consortium name="WormBaseParasite"/>
        </authorList>
    </citation>
    <scope>IDENTIFICATION</scope>
</reference>
<dbReference type="GO" id="GO:0043186">
    <property type="term" value="C:P granule"/>
    <property type="evidence" value="ECO:0007669"/>
    <property type="project" value="UniProtKB-ARBA"/>
</dbReference>
<evidence type="ECO:0000256" key="7">
    <source>
        <dbReference type="RuleBase" id="RU000492"/>
    </source>
</evidence>
<dbReference type="GO" id="GO:0005829">
    <property type="term" value="C:cytosol"/>
    <property type="evidence" value="ECO:0007669"/>
    <property type="project" value="TreeGrafter"/>
</dbReference>
<dbReference type="CDD" id="cd18787">
    <property type="entry name" value="SF2_C_DEAD"/>
    <property type="match status" value="1"/>
</dbReference>
<dbReference type="InterPro" id="IPR027417">
    <property type="entry name" value="P-loop_NTPase"/>
</dbReference>
<dbReference type="GO" id="GO:0005524">
    <property type="term" value="F:ATP binding"/>
    <property type="evidence" value="ECO:0007669"/>
    <property type="project" value="UniProtKB-KW"/>
</dbReference>
<sequence>MKFQELIEVDDYNRRTDDVKTQGSFESLMISPSTIVNLRNHGYRIPSPVQMKAIPTGLTGLDMLVQAKSGTGKTLVFSILAVENLNLQSHEVQKMIVAPTREIASQIKDTIKMIAHFKTRIALLVGGTPVHLDVQALRRGAHVVVGTAGRICQMVQNGNLNMDCIDLFVLDEADKLMDDCFQKDINYLFSALPPSRQVAVFSATYPRDLDKLLTKFMRDASLVRLNSEDVQLIGIKQYVVMCNEPALDFVHRLLKSVHFNQALIFCNHHQQCEPTCVHLEDAGFLSACISAQLSQTQRDAVIEKLKQNKLKVLVSTDLTARGIDAINVDLVINLGSSVNVETYFHRIGRAARFGGYGAAVTVLSDFRETSRFKAVALEGDLNVRILDSKRVPSDLTTNQTYFESCTHFKVVCLSDIFQSILICQGRVKFRFVPSFQKKKRFFYMRGELLKIRESLNEATWRQYAISRFDISQDPFLPSDRLLNRQKKKLNKPCLVWLIVLKIFKVWLSYAKARWDTSEEPFQLDQYMRCSFEEQLRRQRQLEKKRRLKAQLEKPKILAFARTYSGMSVFETSFDSFCDRINKEFQEHQKKQGVTSGGFGPVVSDIY</sequence>
<evidence type="ECO:0000256" key="3">
    <source>
        <dbReference type="ARBA" id="ARBA00022801"/>
    </source>
</evidence>
<dbReference type="PROSITE" id="PS51195">
    <property type="entry name" value="Q_MOTIF"/>
    <property type="match status" value="1"/>
</dbReference>
<evidence type="ECO:0000256" key="2">
    <source>
        <dbReference type="ARBA" id="ARBA00022741"/>
    </source>
</evidence>
<evidence type="ECO:0000313" key="13">
    <source>
        <dbReference type="WBParaSite" id="ACOC_0000986601-mRNA-1"/>
    </source>
</evidence>
<feature type="domain" description="Helicase C-terminal" evidence="9">
    <location>
        <begin position="234"/>
        <end position="399"/>
    </location>
</feature>
<evidence type="ECO:0000259" key="8">
    <source>
        <dbReference type="PROSITE" id="PS51192"/>
    </source>
</evidence>
<feature type="domain" description="Helicase ATP-binding" evidence="8">
    <location>
        <begin position="54"/>
        <end position="223"/>
    </location>
</feature>
<dbReference type="EMBL" id="UYYA01004367">
    <property type="protein sequence ID" value="VDM61452.1"/>
    <property type="molecule type" value="Genomic_DNA"/>
</dbReference>
<dbReference type="PANTHER" id="PTHR47959:SF1">
    <property type="entry name" value="ATP-DEPENDENT RNA HELICASE DBPA"/>
    <property type="match status" value="1"/>
</dbReference>
<name>A0A0R3PV51_ANGCS</name>
<organism evidence="13">
    <name type="scientific">Angiostrongylus costaricensis</name>
    <name type="common">Nematode worm</name>
    <dbReference type="NCBI Taxonomy" id="334426"/>
    <lineage>
        <taxon>Eukaryota</taxon>
        <taxon>Metazoa</taxon>
        <taxon>Ecdysozoa</taxon>
        <taxon>Nematoda</taxon>
        <taxon>Chromadorea</taxon>
        <taxon>Rhabditida</taxon>
        <taxon>Rhabditina</taxon>
        <taxon>Rhabditomorpha</taxon>
        <taxon>Strongyloidea</taxon>
        <taxon>Metastrongylidae</taxon>
        <taxon>Angiostrongylus</taxon>
    </lineage>
</organism>
<dbReference type="Proteomes" id="UP000267027">
    <property type="component" value="Unassembled WGS sequence"/>
</dbReference>
<dbReference type="Gene3D" id="3.40.50.300">
    <property type="entry name" value="P-loop containing nucleotide triphosphate hydrolases"/>
    <property type="match status" value="2"/>
</dbReference>
<evidence type="ECO:0000256" key="1">
    <source>
        <dbReference type="ARBA" id="ARBA00012552"/>
    </source>
</evidence>
<dbReference type="InterPro" id="IPR001650">
    <property type="entry name" value="Helicase_C-like"/>
</dbReference>
<evidence type="ECO:0000313" key="12">
    <source>
        <dbReference type="Proteomes" id="UP000267027"/>
    </source>
</evidence>
<dbReference type="EC" id="3.6.4.13" evidence="1"/>
<keyword evidence="2 7" id="KW-0547">Nucleotide-binding</keyword>
<dbReference type="InterPro" id="IPR014001">
    <property type="entry name" value="Helicase_ATP-bd"/>
</dbReference>
<evidence type="ECO:0000256" key="6">
    <source>
        <dbReference type="PROSITE-ProRule" id="PRU00552"/>
    </source>
</evidence>
<dbReference type="InterPro" id="IPR014014">
    <property type="entry name" value="RNA_helicase_DEAD_Q_motif"/>
</dbReference>
<feature type="domain" description="DEAD-box RNA helicase Q" evidence="10">
    <location>
        <begin position="23"/>
        <end position="51"/>
    </location>
</feature>
<dbReference type="PROSITE" id="PS00039">
    <property type="entry name" value="DEAD_ATP_HELICASE"/>
    <property type="match status" value="1"/>
</dbReference>
<reference evidence="11 12" key="2">
    <citation type="submission" date="2018-11" db="EMBL/GenBank/DDBJ databases">
        <authorList>
            <consortium name="Pathogen Informatics"/>
        </authorList>
    </citation>
    <scope>NUCLEOTIDE SEQUENCE [LARGE SCALE GENOMIC DNA]</scope>
    <source>
        <strain evidence="11 12">Costa Rica</strain>
    </source>
</reference>
<dbReference type="Pfam" id="PF00270">
    <property type="entry name" value="DEAD"/>
    <property type="match status" value="1"/>
</dbReference>
<dbReference type="GO" id="GO:0003676">
    <property type="term" value="F:nucleic acid binding"/>
    <property type="evidence" value="ECO:0007669"/>
    <property type="project" value="InterPro"/>
</dbReference>
<dbReference type="WBParaSite" id="ACOC_0000986601-mRNA-1">
    <property type="protein sequence ID" value="ACOC_0000986601-mRNA-1"/>
    <property type="gene ID" value="ACOC_0000986601"/>
</dbReference>
<evidence type="ECO:0000259" key="9">
    <source>
        <dbReference type="PROSITE" id="PS51194"/>
    </source>
</evidence>
<evidence type="ECO:0000313" key="11">
    <source>
        <dbReference type="EMBL" id="VDM61452.1"/>
    </source>
</evidence>
<dbReference type="InterPro" id="IPR000629">
    <property type="entry name" value="RNA-helicase_DEAD-box_CS"/>
</dbReference>